<dbReference type="Proteomes" id="UP001480082">
    <property type="component" value="Unassembled WGS sequence"/>
</dbReference>
<evidence type="ECO:0000313" key="1">
    <source>
        <dbReference type="EMBL" id="MER9284723.1"/>
    </source>
</evidence>
<proteinExistence type="predicted"/>
<reference evidence="1 2" key="1">
    <citation type="journal article" date="2024" name="Proc. Natl. Acad. Sci. U.S.A.">
        <title>The evolutionary genomics of adaptation to stress in wild rhizobium bacteria.</title>
        <authorList>
            <person name="Kehlet-Delgado H."/>
            <person name="Montoya A.P."/>
            <person name="Jensen K.T."/>
            <person name="Wendlandt C.E."/>
            <person name="Dexheimer C."/>
            <person name="Roberts M."/>
            <person name="Torres Martinez L."/>
            <person name="Friesen M.L."/>
            <person name="Griffitts J.S."/>
            <person name="Porter S.S."/>
        </authorList>
    </citation>
    <scope>NUCLEOTIDE SEQUENCE [LARGE SCALE GENOMIC DNA]</scope>
    <source>
        <strain evidence="1 2">M0468</strain>
    </source>
</reference>
<gene>
    <name evidence="1" type="ORF">NKI81_12255</name>
</gene>
<name>A0ACC6SYE3_9HYPH</name>
<sequence length="480" mass="52866">MTRTEISTDDLHTVDLHAADLDVTAKETRSRTLNRLSARAVETATKPGAYMDGGGLLLRVGDSGGKKWLFRFVSPATGKRREMGLGRADKGYVSLAAAREAAGKARDLVAKQLDPIDEAERQKRERLAEAKKAKPKTFGEFADEWLDQNEHEFSNPKHRAQWRTTLGAKPKQGEPEQIKAKKAKPRKGASERTYAAPLRLKLPAEITTEDVLSVLKPLWNDVPETAKRTQGRIEKIMDAARAKGLYHGPNPARWRGHLDKLLSARSKRSQGHHAALPYEDLPKFITKLREAKGVAAKALEFAILTAARSGEVRGMTWAEVNLAARRWTVPGARMKAGNDHRVPLTDRALEILKEMAIRPAGDNGAALVFPGDPINGRRKPGATGPVQMSDMTLSAVLKRMGRADITVHGFRSCFRDWAEDVARYPFGAIKAALAHTISDKVDAAYRRGDGYDIRTELMATWETYLGSGAGPANVVPLRRA</sequence>
<keyword evidence="2" id="KW-1185">Reference proteome</keyword>
<comment type="caution">
    <text evidence="1">The sequence shown here is derived from an EMBL/GenBank/DDBJ whole genome shotgun (WGS) entry which is preliminary data.</text>
</comment>
<dbReference type="EMBL" id="JAMYRI010000006">
    <property type="protein sequence ID" value="MER9284723.1"/>
    <property type="molecule type" value="Genomic_DNA"/>
</dbReference>
<evidence type="ECO:0000313" key="2">
    <source>
        <dbReference type="Proteomes" id="UP001480082"/>
    </source>
</evidence>
<accession>A0ACC6SYE3</accession>
<organism evidence="1 2">
    <name type="scientific">Mesorhizobium australicum</name>
    <dbReference type="NCBI Taxonomy" id="536018"/>
    <lineage>
        <taxon>Bacteria</taxon>
        <taxon>Pseudomonadati</taxon>
        <taxon>Pseudomonadota</taxon>
        <taxon>Alphaproteobacteria</taxon>
        <taxon>Hyphomicrobiales</taxon>
        <taxon>Phyllobacteriaceae</taxon>
        <taxon>Mesorhizobium</taxon>
    </lineage>
</organism>
<protein>
    <submittedName>
        <fullName evidence="1">Tyrosine-type recombinase/integrase</fullName>
    </submittedName>
</protein>